<dbReference type="Gene3D" id="3.60.110.10">
    <property type="entry name" value="Carbon-nitrogen hydrolase"/>
    <property type="match status" value="1"/>
</dbReference>
<feature type="domain" description="CN hydrolase" evidence="1">
    <location>
        <begin position="1"/>
        <end position="291"/>
    </location>
</feature>
<dbReference type="GO" id="GO:0070773">
    <property type="term" value="F:protein-N-terminal glutamine amidohydrolase activity"/>
    <property type="evidence" value="ECO:0007669"/>
    <property type="project" value="InterPro"/>
</dbReference>
<gene>
    <name evidence="2" type="ORF">GcM1_237117</name>
</gene>
<dbReference type="InterPro" id="IPR003010">
    <property type="entry name" value="C-N_Hydrolase"/>
</dbReference>
<organism evidence="2 3">
    <name type="scientific">Golovinomyces cichoracearum</name>
    <dbReference type="NCBI Taxonomy" id="62708"/>
    <lineage>
        <taxon>Eukaryota</taxon>
        <taxon>Fungi</taxon>
        <taxon>Dikarya</taxon>
        <taxon>Ascomycota</taxon>
        <taxon>Pezizomycotina</taxon>
        <taxon>Leotiomycetes</taxon>
        <taxon>Erysiphales</taxon>
        <taxon>Erysiphaceae</taxon>
        <taxon>Golovinomyces</taxon>
    </lineage>
</organism>
<dbReference type="PROSITE" id="PS50263">
    <property type="entry name" value="CN_HYDROLASE"/>
    <property type="match status" value="1"/>
</dbReference>
<dbReference type="AlphaFoldDB" id="A0A420IK69"/>
<proteinExistence type="predicted"/>
<reference evidence="2 3" key="1">
    <citation type="journal article" date="2018" name="BMC Genomics">
        <title>Comparative genome analyses reveal sequence features reflecting distinct modes of host-adaptation between dicot and monocot powdery mildew.</title>
        <authorList>
            <person name="Wu Y."/>
            <person name="Ma X."/>
            <person name="Pan Z."/>
            <person name="Kale S.D."/>
            <person name="Song Y."/>
            <person name="King H."/>
            <person name="Zhang Q."/>
            <person name="Presley C."/>
            <person name="Deng X."/>
            <person name="Wei C.I."/>
            <person name="Xiao S."/>
        </authorList>
    </citation>
    <scope>NUCLEOTIDE SEQUENCE [LARGE SCALE GENOMIC DNA]</scope>
    <source>
        <strain evidence="2">UMSG1</strain>
    </source>
</reference>
<dbReference type="InterPro" id="IPR039703">
    <property type="entry name" value="Nta1"/>
</dbReference>
<dbReference type="Pfam" id="PF00795">
    <property type="entry name" value="CN_hydrolase"/>
    <property type="match status" value="1"/>
</dbReference>
<sequence length="312" mass="35183">MKIACLQFVPVQGDIAGSIAKAEYLLRDLHPQDVNLLLLPELAFAGYNFPSLEAIRPFLEPAHSGPSSTWARNTAQRLGSFVSVGYAETTDFAFMKTLGNPAKDVDRQKNFNSNVTFGPDGNLVAHYRKHFLYMTDESWCVEGSERFFVGEYPAPINQRVAMGICMDINPYRFTAPWSSMEFANHACDVGAELVLLSMAWSSFDLSRENVLQEPEKLEPDWETVKYWFSRFQPLIQADHSVIIVMGNRSGVEKDVVYTGSSLIARIGRNTVEIWDIAGKGEERLIVVDTDTKPVFMWKTQDIKPRVNEKVSV</sequence>
<name>A0A420IK69_9PEZI</name>
<dbReference type="PANTHER" id="PTHR11750:SF26">
    <property type="entry name" value="PROTEIN N-TERMINAL AMIDASE"/>
    <property type="match status" value="1"/>
</dbReference>
<dbReference type="GO" id="GO:0008418">
    <property type="term" value="F:protein-N-terminal asparagine amidohydrolase activity"/>
    <property type="evidence" value="ECO:0007669"/>
    <property type="project" value="InterPro"/>
</dbReference>
<dbReference type="PANTHER" id="PTHR11750">
    <property type="entry name" value="PROTEIN N-TERMINAL AMIDASE"/>
    <property type="match status" value="1"/>
</dbReference>
<dbReference type="EMBL" id="MCBS01023713">
    <property type="protein sequence ID" value="RKF74923.1"/>
    <property type="molecule type" value="Genomic_DNA"/>
</dbReference>
<dbReference type="InterPro" id="IPR036526">
    <property type="entry name" value="C-N_Hydrolase_sf"/>
</dbReference>
<dbReference type="SUPFAM" id="SSF56317">
    <property type="entry name" value="Carbon-nitrogen hydrolase"/>
    <property type="match status" value="1"/>
</dbReference>
<evidence type="ECO:0000313" key="2">
    <source>
        <dbReference type="EMBL" id="RKF74923.1"/>
    </source>
</evidence>
<accession>A0A420IK69</accession>
<dbReference type="Proteomes" id="UP000285326">
    <property type="component" value="Unassembled WGS sequence"/>
</dbReference>
<dbReference type="GO" id="GO:0030163">
    <property type="term" value="P:protein catabolic process"/>
    <property type="evidence" value="ECO:0007669"/>
    <property type="project" value="TreeGrafter"/>
</dbReference>
<comment type="caution">
    <text evidence="2">The sequence shown here is derived from an EMBL/GenBank/DDBJ whole genome shotgun (WGS) entry which is preliminary data.</text>
</comment>
<evidence type="ECO:0000259" key="1">
    <source>
        <dbReference type="PROSITE" id="PS50263"/>
    </source>
</evidence>
<evidence type="ECO:0000313" key="3">
    <source>
        <dbReference type="Proteomes" id="UP000285326"/>
    </source>
</evidence>
<protein>
    <submittedName>
        <fullName evidence="2">Protein N-terminal amidase</fullName>
    </submittedName>
</protein>